<evidence type="ECO:0000313" key="2">
    <source>
        <dbReference type="Proteomes" id="UP000268033"/>
    </source>
</evidence>
<dbReference type="AlphaFoldDB" id="A0A3N1PLH0"/>
<dbReference type="Proteomes" id="UP000268033">
    <property type="component" value="Unassembled WGS sequence"/>
</dbReference>
<organism evidence="1 2">
    <name type="scientific">Gallaecimonas pentaromativorans</name>
    <dbReference type="NCBI Taxonomy" id="584787"/>
    <lineage>
        <taxon>Bacteria</taxon>
        <taxon>Pseudomonadati</taxon>
        <taxon>Pseudomonadota</taxon>
        <taxon>Gammaproteobacteria</taxon>
        <taxon>Enterobacterales</taxon>
        <taxon>Gallaecimonadaceae</taxon>
        <taxon>Gallaecimonas</taxon>
    </lineage>
</organism>
<dbReference type="EMBL" id="RJUL01000003">
    <property type="protein sequence ID" value="ROQ28718.1"/>
    <property type="molecule type" value="Genomic_DNA"/>
</dbReference>
<dbReference type="RefSeq" id="WP_123421110.1">
    <property type="nucleotide sequence ID" value="NZ_JBLXEP010000017.1"/>
</dbReference>
<sequence length="100" mass="11220">MSGVKEAIVTGAHEESGIWDILTDIVDSESVDREEALTMLKDEISFIKERTDVYLIKSDNLYDSDTSVVIKKDELLGLTIEDVEFKVNGPYYYLSNVPGV</sequence>
<name>A0A3N1PLH0_9GAMM</name>
<protein>
    <submittedName>
        <fullName evidence="1">Uncharacterized protein</fullName>
    </submittedName>
</protein>
<evidence type="ECO:0000313" key="1">
    <source>
        <dbReference type="EMBL" id="ROQ28718.1"/>
    </source>
</evidence>
<proteinExistence type="predicted"/>
<gene>
    <name evidence="1" type="ORF">EDC28_103312</name>
</gene>
<reference evidence="1 2" key="1">
    <citation type="submission" date="2018-11" db="EMBL/GenBank/DDBJ databases">
        <title>Genomic Encyclopedia of Type Strains, Phase IV (KMG-IV): sequencing the most valuable type-strain genomes for metagenomic binning, comparative biology and taxonomic classification.</title>
        <authorList>
            <person name="Goeker M."/>
        </authorList>
    </citation>
    <scope>NUCLEOTIDE SEQUENCE [LARGE SCALE GENOMIC DNA]</scope>
    <source>
        <strain evidence="1 2">DSM 21945</strain>
    </source>
</reference>
<comment type="caution">
    <text evidence="1">The sequence shown here is derived from an EMBL/GenBank/DDBJ whole genome shotgun (WGS) entry which is preliminary data.</text>
</comment>
<keyword evidence="2" id="KW-1185">Reference proteome</keyword>
<accession>A0A3N1PLH0</accession>